<dbReference type="EMBL" id="CACTIH010001850">
    <property type="protein sequence ID" value="CAA2965894.1"/>
    <property type="molecule type" value="Genomic_DNA"/>
</dbReference>
<dbReference type="Gramene" id="OE9A058897T1">
    <property type="protein sequence ID" value="OE9A058897C1"/>
    <property type="gene ID" value="OE9A058897"/>
</dbReference>
<proteinExistence type="predicted"/>
<dbReference type="AlphaFoldDB" id="A0A8S0QBH7"/>
<gene>
    <name evidence="2" type="ORF">OLEA9_A058897</name>
</gene>
<feature type="region of interest" description="Disordered" evidence="1">
    <location>
        <begin position="26"/>
        <end position="85"/>
    </location>
</feature>
<protein>
    <submittedName>
        <fullName evidence="2">Uncharacterized protein</fullName>
    </submittedName>
</protein>
<evidence type="ECO:0000256" key="1">
    <source>
        <dbReference type="SAM" id="MobiDB-lite"/>
    </source>
</evidence>
<sequence>MGRGGTGLGIKKQLRYRTATAIASRQASAAASKEEELEKRSRGQQGLTDLDFNLKKRSRRPAGRSPAEERLNEEGEGDLLTMISI</sequence>
<evidence type="ECO:0000313" key="2">
    <source>
        <dbReference type="EMBL" id="CAA2965894.1"/>
    </source>
</evidence>
<name>A0A8S0QBH7_OLEEU</name>
<organism evidence="2 3">
    <name type="scientific">Olea europaea subsp. europaea</name>
    <dbReference type="NCBI Taxonomy" id="158383"/>
    <lineage>
        <taxon>Eukaryota</taxon>
        <taxon>Viridiplantae</taxon>
        <taxon>Streptophyta</taxon>
        <taxon>Embryophyta</taxon>
        <taxon>Tracheophyta</taxon>
        <taxon>Spermatophyta</taxon>
        <taxon>Magnoliopsida</taxon>
        <taxon>eudicotyledons</taxon>
        <taxon>Gunneridae</taxon>
        <taxon>Pentapetalae</taxon>
        <taxon>asterids</taxon>
        <taxon>lamiids</taxon>
        <taxon>Lamiales</taxon>
        <taxon>Oleaceae</taxon>
        <taxon>Oleeae</taxon>
        <taxon>Olea</taxon>
    </lineage>
</organism>
<keyword evidence="3" id="KW-1185">Reference proteome</keyword>
<feature type="compositionally biased region" description="Basic and acidic residues" evidence="1">
    <location>
        <begin position="32"/>
        <end position="41"/>
    </location>
</feature>
<dbReference type="Proteomes" id="UP000594638">
    <property type="component" value="Unassembled WGS sequence"/>
</dbReference>
<accession>A0A8S0QBH7</accession>
<reference evidence="2 3" key="1">
    <citation type="submission" date="2019-12" db="EMBL/GenBank/DDBJ databases">
        <authorList>
            <person name="Alioto T."/>
            <person name="Alioto T."/>
            <person name="Gomez Garrido J."/>
        </authorList>
    </citation>
    <scope>NUCLEOTIDE SEQUENCE [LARGE SCALE GENOMIC DNA]</scope>
</reference>
<evidence type="ECO:0000313" key="3">
    <source>
        <dbReference type="Proteomes" id="UP000594638"/>
    </source>
</evidence>
<comment type="caution">
    <text evidence="2">The sequence shown here is derived from an EMBL/GenBank/DDBJ whole genome shotgun (WGS) entry which is preliminary data.</text>
</comment>